<dbReference type="AlphaFoldDB" id="A0A401GY37"/>
<evidence type="ECO:0000313" key="2">
    <source>
        <dbReference type="Proteomes" id="UP000287166"/>
    </source>
</evidence>
<keyword evidence="2" id="KW-1185">Reference proteome</keyword>
<dbReference type="RefSeq" id="XP_027618030.1">
    <property type="nucleotide sequence ID" value="XM_027762229.1"/>
</dbReference>
<dbReference type="Proteomes" id="UP000287166">
    <property type="component" value="Unassembled WGS sequence"/>
</dbReference>
<proteinExistence type="predicted"/>
<accession>A0A401GY37</accession>
<name>A0A401GY37_9APHY</name>
<protein>
    <submittedName>
        <fullName evidence="1">Uncharacterized protein</fullName>
    </submittedName>
</protein>
<reference evidence="1 2" key="1">
    <citation type="journal article" date="2018" name="Sci. Rep.">
        <title>Genome sequence of the cauliflower mushroom Sparassis crispa (Hanabiratake) and its association with beneficial usage.</title>
        <authorList>
            <person name="Kiyama R."/>
            <person name="Furutani Y."/>
            <person name="Kawaguchi K."/>
            <person name="Nakanishi T."/>
        </authorList>
    </citation>
    <scope>NUCLEOTIDE SEQUENCE [LARGE SCALE GENOMIC DNA]</scope>
</reference>
<evidence type="ECO:0000313" key="1">
    <source>
        <dbReference type="EMBL" id="GBE87117.1"/>
    </source>
</evidence>
<dbReference type="EMBL" id="BFAD01000010">
    <property type="protein sequence ID" value="GBE87117.1"/>
    <property type="molecule type" value="Genomic_DNA"/>
</dbReference>
<gene>
    <name evidence="1" type="ORF">SCP_1003640</name>
</gene>
<organism evidence="1 2">
    <name type="scientific">Sparassis crispa</name>
    <dbReference type="NCBI Taxonomy" id="139825"/>
    <lineage>
        <taxon>Eukaryota</taxon>
        <taxon>Fungi</taxon>
        <taxon>Dikarya</taxon>
        <taxon>Basidiomycota</taxon>
        <taxon>Agaricomycotina</taxon>
        <taxon>Agaricomycetes</taxon>
        <taxon>Polyporales</taxon>
        <taxon>Sparassidaceae</taxon>
        <taxon>Sparassis</taxon>
    </lineage>
</organism>
<comment type="caution">
    <text evidence="1">The sequence shown here is derived from an EMBL/GenBank/DDBJ whole genome shotgun (WGS) entry which is preliminary data.</text>
</comment>
<sequence length="412" mass="47188">MEAIATLPNLLDIRFLFLPSGVFQDFARALKSTPMRLTLFDIDPDMVSEDNLVSILNYMRPSDSEIAVPEPRCANEGAVDTGERRPLPSLSCLQSLYVSLLLNRPRSSLEQPLAHRLAFPAINEVALVNGFLSTDVAFQAFRNVRRLTLRLMRMPSGAPRTTQWKDLDYLNASPLSFVAWTITIPVSWLELDLDLCYRMPELPWVELRPVAVTVHRDIRDFEKERDLFWQTLAKAMSEAHTVRSFELTLTMDRLPRDLGNVEDWEDVSFLRAAVSTILQELADANVPLMYLRVFCVLTGLENGDDVRDDAAVDPVGLIPQEVQKCLPGVRYLSLGVGKWHEYDSTMRLPVNDPKWRYSWWRFSENDEKRRMPAAVGERLRKEMFGRECDFESLAMRELELSTELGYADGLQI</sequence>
<dbReference type="InParanoid" id="A0A401GY37"/>
<dbReference type="GeneID" id="38784034"/>